<dbReference type="Gene3D" id="3.90.1300.10">
    <property type="entry name" value="Amidase signature (AS) domain"/>
    <property type="match status" value="1"/>
</dbReference>
<dbReference type="InterPro" id="IPR036928">
    <property type="entry name" value="AS_sf"/>
</dbReference>
<dbReference type="InterPro" id="IPR023631">
    <property type="entry name" value="Amidase_dom"/>
</dbReference>
<dbReference type="Pfam" id="PF01425">
    <property type="entry name" value="Amidase"/>
    <property type="match status" value="1"/>
</dbReference>
<dbReference type="InterPro" id="IPR000120">
    <property type="entry name" value="Amidase"/>
</dbReference>
<sequence>MGGLPHGADALWLGGGPQGGARHPGAAPVSGPATGLPAAIATPELCRIGAVPLAAMIRRREVSAREVMATYLDHIAAVNPHVNAIVSLRPRAALLAEAEAADAAVARGEATGPLHGLPQAIKDLAATKGLRTTLGSPLFAEQVPEEDAIFVARMRAAGAIIIGKTNVPEFGYGSNSYNPVFGLTRNAWDPSRVGGGSSGGAGVALATRMLPVADGGDMGGSLRNPAAFNNVYGFRPSQGRVPADTPDPFYGQMAVEGPMGRSVRDVAMLLSVQAGYDPRAPLSLEAPGYRYEDRLEEGRAAPLRCGWLGDLGGHLPFEPGVLALCEAAAGLFRQAGGSVEPARVEFDPERLWRAFVTLRQQSIGGRHDAAWRDPAQRRLLKPEAIWEIEGSHRLSALDAYKAGLERGAWYKAFTALFARFDVLLIPAAQVFPFPAEVTWPREVGGRAMDSYHRWMEVVVGATMAGCPAISVPAGFDARGLPMGLQVIGPPRGDLRVLQAAARYEAACPWTGRLPPWLDAPPATTPAQEMQP</sequence>
<dbReference type="EMBL" id="PDOA01000003">
    <property type="protein sequence ID" value="PWC29581.1"/>
    <property type="molecule type" value="Genomic_DNA"/>
</dbReference>
<dbReference type="Proteomes" id="UP000245048">
    <property type="component" value="Unassembled WGS sequence"/>
</dbReference>
<dbReference type="EC" id="3.5.1.4" evidence="2"/>
<dbReference type="OrthoDB" id="7245165at2"/>
<organism evidence="2 3">
    <name type="scientific">Teichococcus aestuarii</name>
    <dbReference type="NCBI Taxonomy" id="568898"/>
    <lineage>
        <taxon>Bacteria</taxon>
        <taxon>Pseudomonadati</taxon>
        <taxon>Pseudomonadota</taxon>
        <taxon>Alphaproteobacteria</taxon>
        <taxon>Acetobacterales</taxon>
        <taxon>Roseomonadaceae</taxon>
        <taxon>Roseomonas</taxon>
    </lineage>
</organism>
<keyword evidence="2" id="KW-0378">Hydrolase</keyword>
<name>A0A2U1V6S4_9PROT</name>
<gene>
    <name evidence="2" type="ORF">CR165_06460</name>
</gene>
<dbReference type="NCBIfam" id="NF005686">
    <property type="entry name" value="PRK07486.1"/>
    <property type="match status" value="1"/>
</dbReference>
<dbReference type="GO" id="GO:0004040">
    <property type="term" value="F:amidase activity"/>
    <property type="evidence" value="ECO:0007669"/>
    <property type="project" value="UniProtKB-EC"/>
</dbReference>
<reference evidence="3" key="1">
    <citation type="submission" date="2017-10" db="EMBL/GenBank/DDBJ databases">
        <authorList>
            <person name="Toshchakov S.V."/>
            <person name="Goeva M.A."/>
        </authorList>
    </citation>
    <scope>NUCLEOTIDE SEQUENCE [LARGE SCALE GENOMIC DNA]</scope>
    <source>
        <strain evidence="3">JR1/69-1-13</strain>
    </source>
</reference>
<dbReference type="InterPro" id="IPR020556">
    <property type="entry name" value="Amidase_CS"/>
</dbReference>
<dbReference type="PANTHER" id="PTHR11895:SF76">
    <property type="entry name" value="INDOLEACETAMIDE HYDROLASE"/>
    <property type="match status" value="1"/>
</dbReference>
<dbReference type="SUPFAM" id="SSF75304">
    <property type="entry name" value="Amidase signature (AS) enzymes"/>
    <property type="match status" value="1"/>
</dbReference>
<dbReference type="AlphaFoldDB" id="A0A2U1V6S4"/>
<dbReference type="PANTHER" id="PTHR11895">
    <property type="entry name" value="TRANSAMIDASE"/>
    <property type="match status" value="1"/>
</dbReference>
<protein>
    <submittedName>
        <fullName evidence="2">Amidase</fullName>
        <ecNumber evidence="2">3.5.1.4</ecNumber>
    </submittedName>
</protein>
<proteinExistence type="predicted"/>
<keyword evidence="3" id="KW-1185">Reference proteome</keyword>
<accession>A0A2U1V6S4</accession>
<evidence type="ECO:0000313" key="3">
    <source>
        <dbReference type="Proteomes" id="UP000245048"/>
    </source>
</evidence>
<dbReference type="PROSITE" id="PS00571">
    <property type="entry name" value="AMIDASES"/>
    <property type="match status" value="1"/>
</dbReference>
<evidence type="ECO:0000259" key="1">
    <source>
        <dbReference type="Pfam" id="PF01425"/>
    </source>
</evidence>
<feature type="domain" description="Amidase" evidence="1">
    <location>
        <begin position="66"/>
        <end position="497"/>
    </location>
</feature>
<comment type="caution">
    <text evidence="2">The sequence shown here is derived from an EMBL/GenBank/DDBJ whole genome shotgun (WGS) entry which is preliminary data.</text>
</comment>
<evidence type="ECO:0000313" key="2">
    <source>
        <dbReference type="EMBL" id="PWC29581.1"/>
    </source>
</evidence>